<keyword evidence="4" id="KW-0548">Nucleotidyltransferase</keyword>
<sequence length="235" mass="25676">MAGAAFTGWGLCALQSIAVIAQDEPPSQADAVFHFLPEFFRKASVQCRFDGDSQETRTELSQIAWVPQRTIAPQANKPVVGIVEDTMWNPKVQIFYCGDGAVPIPAIVQPKPLWSGKHILSTVIPCGIHIHRSPDPKSFNLICDDGMMIENGGIIFGITEKKTVGASQDGLAYVVFCENGPNMTQLLFPGIQMVVNFRLFHNGFHIGIGDATVNQRNGLHIAEPKQNVTDIIEHA</sequence>
<dbReference type="SUPFAM" id="SSF64484">
    <property type="entry name" value="beta and beta-prime subunits of DNA dependent RNA-polymerase"/>
    <property type="match status" value="1"/>
</dbReference>
<dbReference type="HOGENOM" id="CLU_1180609_0_0_1"/>
<dbReference type="AlphaFoldDB" id="A0A0C3B5Z4"/>
<feature type="domain" description="RNA polymerase Rpb1" evidence="7">
    <location>
        <begin position="101"/>
        <end position="210"/>
    </location>
</feature>
<dbReference type="EMBL" id="KN833110">
    <property type="protein sequence ID" value="KIM72717.1"/>
    <property type="molecule type" value="Genomic_DNA"/>
</dbReference>
<keyword evidence="3" id="KW-0808">Transferase</keyword>
<evidence type="ECO:0000256" key="5">
    <source>
        <dbReference type="ARBA" id="ARBA00023163"/>
    </source>
</evidence>
<keyword evidence="2" id="KW-0240">DNA-directed RNA polymerase</keyword>
<evidence type="ECO:0000256" key="1">
    <source>
        <dbReference type="ARBA" id="ARBA00012418"/>
    </source>
</evidence>
<evidence type="ECO:0000313" key="8">
    <source>
        <dbReference type="EMBL" id="KIM72717.1"/>
    </source>
</evidence>
<dbReference type="Pfam" id="PF04983">
    <property type="entry name" value="RNA_pol_Rpb1_3"/>
    <property type="match status" value="1"/>
</dbReference>
<dbReference type="PANTHER" id="PTHR19376">
    <property type="entry name" value="DNA-DIRECTED RNA POLYMERASE"/>
    <property type="match status" value="1"/>
</dbReference>
<feature type="chain" id="PRO_5002161631" description="DNA-directed RNA polymerase" evidence="6">
    <location>
        <begin position="22"/>
        <end position="235"/>
    </location>
</feature>
<organism evidence="8 9">
    <name type="scientific">Piloderma croceum (strain F 1598)</name>
    <dbReference type="NCBI Taxonomy" id="765440"/>
    <lineage>
        <taxon>Eukaryota</taxon>
        <taxon>Fungi</taxon>
        <taxon>Dikarya</taxon>
        <taxon>Basidiomycota</taxon>
        <taxon>Agaricomycotina</taxon>
        <taxon>Agaricomycetes</taxon>
        <taxon>Agaricomycetidae</taxon>
        <taxon>Atheliales</taxon>
        <taxon>Atheliaceae</taxon>
        <taxon>Piloderma</taxon>
    </lineage>
</organism>
<dbReference type="InterPro" id="IPR007066">
    <property type="entry name" value="RNA_pol_Rpb1_3"/>
</dbReference>
<dbReference type="Gene3D" id="1.10.274.100">
    <property type="entry name" value="RNA polymerase Rpb1, domain 3"/>
    <property type="match status" value="1"/>
</dbReference>
<dbReference type="PANTHER" id="PTHR19376:SF37">
    <property type="entry name" value="DNA-DIRECTED RNA POLYMERASE II SUBUNIT RPB1"/>
    <property type="match status" value="1"/>
</dbReference>
<dbReference type="STRING" id="765440.A0A0C3B5Z4"/>
<evidence type="ECO:0000256" key="2">
    <source>
        <dbReference type="ARBA" id="ARBA00022478"/>
    </source>
</evidence>
<dbReference type="InterPro" id="IPR045867">
    <property type="entry name" value="DNA-dir_RpoC_beta_prime"/>
</dbReference>
<proteinExistence type="predicted"/>
<dbReference type="OrthoDB" id="2653609at2759"/>
<dbReference type="InParanoid" id="A0A0C3B5Z4"/>
<dbReference type="EC" id="2.7.7.6" evidence="1"/>
<protein>
    <recommendedName>
        <fullName evidence="1">DNA-directed RNA polymerase</fullName>
        <ecNumber evidence="1">2.7.7.6</ecNumber>
    </recommendedName>
</protein>
<dbReference type="GO" id="GO:0003677">
    <property type="term" value="F:DNA binding"/>
    <property type="evidence" value="ECO:0007669"/>
    <property type="project" value="InterPro"/>
</dbReference>
<dbReference type="GO" id="GO:0005665">
    <property type="term" value="C:RNA polymerase II, core complex"/>
    <property type="evidence" value="ECO:0007669"/>
    <property type="project" value="TreeGrafter"/>
</dbReference>
<feature type="signal peptide" evidence="6">
    <location>
        <begin position="1"/>
        <end position="21"/>
    </location>
</feature>
<keyword evidence="9" id="KW-1185">Reference proteome</keyword>
<dbReference type="GO" id="GO:0003899">
    <property type="term" value="F:DNA-directed RNA polymerase activity"/>
    <property type="evidence" value="ECO:0007669"/>
    <property type="project" value="UniProtKB-EC"/>
</dbReference>
<accession>A0A0C3B5Z4</accession>
<evidence type="ECO:0000259" key="7">
    <source>
        <dbReference type="Pfam" id="PF04983"/>
    </source>
</evidence>
<gene>
    <name evidence="8" type="ORF">PILCRDRAFT_15852</name>
</gene>
<evidence type="ECO:0000313" key="9">
    <source>
        <dbReference type="Proteomes" id="UP000054166"/>
    </source>
</evidence>
<dbReference type="Proteomes" id="UP000054166">
    <property type="component" value="Unassembled WGS sequence"/>
</dbReference>
<keyword evidence="6" id="KW-0732">Signal</keyword>
<evidence type="ECO:0000256" key="6">
    <source>
        <dbReference type="SAM" id="SignalP"/>
    </source>
</evidence>
<evidence type="ECO:0000256" key="3">
    <source>
        <dbReference type="ARBA" id="ARBA00022679"/>
    </source>
</evidence>
<dbReference type="InterPro" id="IPR042102">
    <property type="entry name" value="RNA_pol_Rpb1_3_sf"/>
</dbReference>
<reference evidence="9" key="2">
    <citation type="submission" date="2015-01" db="EMBL/GenBank/DDBJ databases">
        <title>Evolutionary Origins and Diversification of the Mycorrhizal Mutualists.</title>
        <authorList>
            <consortium name="DOE Joint Genome Institute"/>
            <consortium name="Mycorrhizal Genomics Consortium"/>
            <person name="Kohler A."/>
            <person name="Kuo A."/>
            <person name="Nagy L.G."/>
            <person name="Floudas D."/>
            <person name="Copeland A."/>
            <person name="Barry K.W."/>
            <person name="Cichocki N."/>
            <person name="Veneault-Fourrey C."/>
            <person name="LaButti K."/>
            <person name="Lindquist E.A."/>
            <person name="Lipzen A."/>
            <person name="Lundell T."/>
            <person name="Morin E."/>
            <person name="Murat C."/>
            <person name="Riley R."/>
            <person name="Ohm R."/>
            <person name="Sun H."/>
            <person name="Tunlid A."/>
            <person name="Henrissat B."/>
            <person name="Grigoriev I.V."/>
            <person name="Hibbett D.S."/>
            <person name="Martin F."/>
        </authorList>
    </citation>
    <scope>NUCLEOTIDE SEQUENCE [LARGE SCALE GENOMIC DNA]</scope>
    <source>
        <strain evidence="9">F 1598</strain>
    </source>
</reference>
<keyword evidence="5" id="KW-0804">Transcription</keyword>
<reference evidence="8 9" key="1">
    <citation type="submission" date="2014-04" db="EMBL/GenBank/DDBJ databases">
        <authorList>
            <consortium name="DOE Joint Genome Institute"/>
            <person name="Kuo A."/>
            <person name="Tarkka M."/>
            <person name="Buscot F."/>
            <person name="Kohler A."/>
            <person name="Nagy L.G."/>
            <person name="Floudas D."/>
            <person name="Copeland A."/>
            <person name="Barry K.W."/>
            <person name="Cichocki N."/>
            <person name="Veneault-Fourrey C."/>
            <person name="LaButti K."/>
            <person name="Lindquist E.A."/>
            <person name="Lipzen A."/>
            <person name="Lundell T."/>
            <person name="Morin E."/>
            <person name="Murat C."/>
            <person name="Sun H."/>
            <person name="Tunlid A."/>
            <person name="Henrissat B."/>
            <person name="Grigoriev I.V."/>
            <person name="Hibbett D.S."/>
            <person name="Martin F."/>
            <person name="Nordberg H.P."/>
            <person name="Cantor M.N."/>
            <person name="Hua S.X."/>
        </authorList>
    </citation>
    <scope>NUCLEOTIDE SEQUENCE [LARGE SCALE GENOMIC DNA]</scope>
    <source>
        <strain evidence="8 9">F 1598</strain>
    </source>
</reference>
<name>A0A0C3B5Z4_PILCF</name>
<evidence type="ECO:0000256" key="4">
    <source>
        <dbReference type="ARBA" id="ARBA00022695"/>
    </source>
</evidence>
<dbReference type="GO" id="GO:0006351">
    <property type="term" value="P:DNA-templated transcription"/>
    <property type="evidence" value="ECO:0007669"/>
    <property type="project" value="InterPro"/>
</dbReference>